<proteinExistence type="predicted"/>
<reference evidence="1 2" key="1">
    <citation type="submission" date="2018-08" db="EMBL/GenBank/DDBJ databases">
        <title>A genome reference for cultivated species of the human gut microbiota.</title>
        <authorList>
            <person name="Zou Y."/>
            <person name="Xue W."/>
            <person name="Luo G."/>
        </authorList>
    </citation>
    <scope>NUCLEOTIDE SEQUENCE [LARGE SCALE GENOMIC DNA]</scope>
    <source>
        <strain evidence="1 2">AM16-54</strain>
    </source>
</reference>
<gene>
    <name evidence="1" type="ORF">DW192_00770</name>
</gene>
<evidence type="ECO:0000313" key="1">
    <source>
        <dbReference type="EMBL" id="RHH85293.1"/>
    </source>
</evidence>
<dbReference type="EMBL" id="QRKB01000001">
    <property type="protein sequence ID" value="RHH85293.1"/>
    <property type="molecule type" value="Genomic_DNA"/>
</dbReference>
<evidence type="ECO:0000313" key="2">
    <source>
        <dbReference type="Proteomes" id="UP000284548"/>
    </source>
</evidence>
<organism evidence="1 2">
    <name type="scientific">Segatella copri</name>
    <dbReference type="NCBI Taxonomy" id="165179"/>
    <lineage>
        <taxon>Bacteria</taxon>
        <taxon>Pseudomonadati</taxon>
        <taxon>Bacteroidota</taxon>
        <taxon>Bacteroidia</taxon>
        <taxon>Bacteroidales</taxon>
        <taxon>Prevotellaceae</taxon>
        <taxon>Segatella</taxon>
    </lineage>
</organism>
<protein>
    <submittedName>
        <fullName evidence="1">Uncharacterized protein</fullName>
    </submittedName>
</protein>
<dbReference type="AlphaFoldDB" id="A0A3R6EH66"/>
<name>A0A3R6EH66_9BACT</name>
<dbReference type="Proteomes" id="UP000284548">
    <property type="component" value="Unassembled WGS sequence"/>
</dbReference>
<dbReference type="RefSeq" id="WP_118253153.1">
    <property type="nucleotide sequence ID" value="NZ_JAQEAK010000021.1"/>
</dbReference>
<comment type="caution">
    <text evidence="1">The sequence shown here is derived from an EMBL/GenBank/DDBJ whole genome shotgun (WGS) entry which is preliminary data.</text>
</comment>
<accession>A0A3R6EH66</accession>
<sequence length="85" mass="9853">MKVYVVISSYQHGLGEAVEVDAEVFDTRDKARKAIGHKGMNTLENYKRVLNCDDYLYNISDSFFHISDSEGETWDNFDIVEREVK</sequence>